<dbReference type="OrthoDB" id="10308170at2759"/>
<sequence length="67" mass="7534">MNFSQHGRWPLTHPLIPAKSCFETETEKERGSAISSDAAHQNLRYTDAFAREWAVAEVASPYGSPER</sequence>
<dbReference type="AlphaFoldDB" id="A0A9P3BA36"/>
<name>A0A9P3BA36_9EURO</name>
<dbReference type="GeneID" id="67005030"/>
<proteinExistence type="predicted"/>
<keyword evidence="2" id="KW-1185">Reference proteome</keyword>
<gene>
    <name evidence="1" type="ORF">Asppvi_006419</name>
</gene>
<protein>
    <submittedName>
        <fullName evidence="1">Uncharacterized protein</fullName>
    </submittedName>
</protein>
<evidence type="ECO:0000313" key="2">
    <source>
        <dbReference type="Proteomes" id="UP001043456"/>
    </source>
</evidence>
<dbReference type="RefSeq" id="XP_043158257.1">
    <property type="nucleotide sequence ID" value="XM_043302322.1"/>
</dbReference>
<dbReference type="EMBL" id="BHVY01000004">
    <property type="protein sequence ID" value="GIJ87511.1"/>
    <property type="molecule type" value="Genomic_DNA"/>
</dbReference>
<accession>A0A9P3BA36</accession>
<reference evidence="1 2" key="1">
    <citation type="submission" date="2018-10" db="EMBL/GenBank/DDBJ databases">
        <title>Pan-genome distribution and transcriptional activeness of fungal secondary metabolism genes in Aspergillus section Fumigati.</title>
        <authorList>
            <person name="Takahashi H."/>
            <person name="Umemura M."/>
            <person name="Ninomiya A."/>
            <person name="Kusuya Y."/>
            <person name="Urayama S."/>
            <person name="Shimizu M."/>
            <person name="Watanabe A."/>
            <person name="Kamei K."/>
            <person name="Yaguchi T."/>
            <person name="Hagiwara D."/>
        </authorList>
    </citation>
    <scope>NUCLEOTIDE SEQUENCE [LARGE SCALE GENOMIC DNA]</scope>
    <source>
        <strain evidence="1 2">IFM 55266</strain>
    </source>
</reference>
<dbReference type="Proteomes" id="UP001043456">
    <property type="component" value="Unassembled WGS sequence"/>
</dbReference>
<evidence type="ECO:0000313" key="1">
    <source>
        <dbReference type="EMBL" id="GIJ87511.1"/>
    </source>
</evidence>
<organism evidence="1 2">
    <name type="scientific">Aspergillus pseudoviridinutans</name>
    <dbReference type="NCBI Taxonomy" id="1517512"/>
    <lineage>
        <taxon>Eukaryota</taxon>
        <taxon>Fungi</taxon>
        <taxon>Dikarya</taxon>
        <taxon>Ascomycota</taxon>
        <taxon>Pezizomycotina</taxon>
        <taxon>Eurotiomycetes</taxon>
        <taxon>Eurotiomycetidae</taxon>
        <taxon>Eurotiales</taxon>
        <taxon>Aspergillaceae</taxon>
        <taxon>Aspergillus</taxon>
        <taxon>Aspergillus subgen. Fumigati</taxon>
    </lineage>
</organism>
<comment type="caution">
    <text evidence="1">The sequence shown here is derived from an EMBL/GenBank/DDBJ whole genome shotgun (WGS) entry which is preliminary data.</text>
</comment>